<dbReference type="EMBL" id="VIWT01000001">
    <property type="protein sequence ID" value="TWG00671.1"/>
    <property type="molecule type" value="Genomic_DNA"/>
</dbReference>
<dbReference type="PANTHER" id="PTHR43580">
    <property type="entry name" value="OXIDOREDUCTASE GLYR1-RELATED"/>
    <property type="match status" value="1"/>
</dbReference>
<dbReference type="Gene3D" id="1.10.1040.10">
    <property type="entry name" value="N-(1-d-carboxylethyl)-l-norvaline Dehydrogenase, domain 2"/>
    <property type="match status" value="1"/>
</dbReference>
<protein>
    <submittedName>
        <fullName evidence="2">3-hydroxyisobutyrate dehydrogenase-like beta-hydroxyacid dehydrogenase</fullName>
    </submittedName>
</protein>
<evidence type="ECO:0000313" key="3">
    <source>
        <dbReference type="Proteomes" id="UP000317940"/>
    </source>
</evidence>
<dbReference type="AlphaFoldDB" id="A0A561UMS8"/>
<dbReference type="RefSeq" id="WP_145906735.1">
    <property type="nucleotide sequence ID" value="NZ_BAAAMZ010000003.1"/>
</dbReference>
<dbReference type="InterPro" id="IPR036291">
    <property type="entry name" value="NAD(P)-bd_dom_sf"/>
</dbReference>
<dbReference type="Proteomes" id="UP000317940">
    <property type="component" value="Unassembled WGS sequence"/>
</dbReference>
<dbReference type="InterPro" id="IPR013328">
    <property type="entry name" value="6PGD_dom2"/>
</dbReference>
<proteinExistence type="predicted"/>
<evidence type="ECO:0000313" key="2">
    <source>
        <dbReference type="EMBL" id="TWG00671.1"/>
    </source>
</evidence>
<dbReference type="PANTHER" id="PTHR43580:SF2">
    <property type="entry name" value="CYTOKINE-LIKE NUCLEAR FACTOR N-PAC"/>
    <property type="match status" value="1"/>
</dbReference>
<dbReference type="GO" id="GO:0050661">
    <property type="term" value="F:NADP binding"/>
    <property type="evidence" value="ECO:0007669"/>
    <property type="project" value="InterPro"/>
</dbReference>
<accession>A0A561UMS8</accession>
<dbReference type="InterPro" id="IPR051265">
    <property type="entry name" value="HIBADH-related_NP60_sf"/>
</dbReference>
<feature type="domain" description="6-phosphogluconate dehydrogenase NADP-binding" evidence="1">
    <location>
        <begin position="64"/>
        <end position="162"/>
    </location>
</feature>
<dbReference type="InterPro" id="IPR008927">
    <property type="entry name" value="6-PGluconate_DH-like_C_sf"/>
</dbReference>
<dbReference type="Gene3D" id="3.40.50.720">
    <property type="entry name" value="NAD(P)-binding Rossmann-like Domain"/>
    <property type="match status" value="1"/>
</dbReference>
<reference evidence="2 3" key="1">
    <citation type="submission" date="2019-06" db="EMBL/GenBank/DDBJ databases">
        <title>Sequencing the genomes of 1000 actinobacteria strains.</title>
        <authorList>
            <person name="Klenk H.-P."/>
        </authorList>
    </citation>
    <scope>NUCLEOTIDE SEQUENCE [LARGE SCALE GENOMIC DNA]</scope>
    <source>
        <strain evidence="2 3">DSM 44826</strain>
    </source>
</reference>
<evidence type="ECO:0000259" key="1">
    <source>
        <dbReference type="Pfam" id="PF03446"/>
    </source>
</evidence>
<comment type="caution">
    <text evidence="2">The sequence shown here is derived from an EMBL/GenBank/DDBJ whole genome shotgun (WGS) entry which is preliminary data.</text>
</comment>
<keyword evidence="3" id="KW-1185">Reference proteome</keyword>
<sequence length="292" mass="31071">MTPAARRAPLPATTVVVAGYGVITAGILPHLAALPSLRVALTSRHLDRAPHGQVPLISPDDIPAGRPRVIVGCFEDDTRSRGFWGHPKVVAAIRAERPACIELSTITPDQAVRWHHEVTALGGAAWECPVTGSRPAAEAGTLSAFLHASGPSTAADEVLAAFTRNRYEFGRPGNPARFKLVFNAWGASLLHAAAVFARCLPDLLGPDYPTAAKVVTSDGWMAALADQKLHRIVSRAYEDPDFAVHHMVKDLRYARALLGDLPPLAAALDAFVAAEELHGPYADFTAVADPGR</sequence>
<dbReference type="SUPFAM" id="SSF48179">
    <property type="entry name" value="6-phosphogluconate dehydrogenase C-terminal domain-like"/>
    <property type="match status" value="1"/>
</dbReference>
<dbReference type="OrthoDB" id="3185659at2"/>
<gene>
    <name evidence="2" type="ORF">FHX73_114551</name>
</gene>
<dbReference type="SUPFAM" id="SSF51735">
    <property type="entry name" value="NAD(P)-binding Rossmann-fold domains"/>
    <property type="match status" value="1"/>
</dbReference>
<dbReference type="Pfam" id="PF03446">
    <property type="entry name" value="NAD_binding_2"/>
    <property type="match status" value="1"/>
</dbReference>
<organism evidence="2 3">
    <name type="scientific">Kitasatospora viridis</name>
    <dbReference type="NCBI Taxonomy" id="281105"/>
    <lineage>
        <taxon>Bacteria</taxon>
        <taxon>Bacillati</taxon>
        <taxon>Actinomycetota</taxon>
        <taxon>Actinomycetes</taxon>
        <taxon>Kitasatosporales</taxon>
        <taxon>Streptomycetaceae</taxon>
        <taxon>Kitasatospora</taxon>
    </lineage>
</organism>
<dbReference type="InterPro" id="IPR006115">
    <property type="entry name" value="6PGDH_NADP-bd"/>
</dbReference>
<name>A0A561UMS8_9ACTN</name>